<protein>
    <recommendedName>
        <fullName evidence="4">NolW-like domain-containing protein</fullName>
    </recommendedName>
</protein>
<dbReference type="EMBL" id="NIDE01000020">
    <property type="protein sequence ID" value="OWK34608.1"/>
    <property type="molecule type" value="Genomic_DNA"/>
</dbReference>
<dbReference type="InterPro" id="IPR050810">
    <property type="entry name" value="Bact_Secretion_Sys_Channel"/>
</dbReference>
<evidence type="ECO:0000256" key="2">
    <source>
        <dbReference type="ARBA" id="ARBA00022729"/>
    </source>
</evidence>
<organism evidence="5 6">
    <name type="scientific">Fimbriiglobus ruber</name>
    <dbReference type="NCBI Taxonomy" id="1908690"/>
    <lineage>
        <taxon>Bacteria</taxon>
        <taxon>Pseudomonadati</taxon>
        <taxon>Planctomycetota</taxon>
        <taxon>Planctomycetia</taxon>
        <taxon>Gemmatales</taxon>
        <taxon>Gemmataceae</taxon>
        <taxon>Fimbriiglobus</taxon>
    </lineage>
</organism>
<name>A0A225D7T3_9BACT</name>
<reference evidence="6" key="1">
    <citation type="submission" date="2017-06" db="EMBL/GenBank/DDBJ databases">
        <title>Genome analysis of Fimbriiglobus ruber SP5, the first member of the order Planctomycetales with confirmed chitinolytic capability.</title>
        <authorList>
            <person name="Ravin N.V."/>
            <person name="Rakitin A.L."/>
            <person name="Ivanova A.A."/>
            <person name="Beletsky A.V."/>
            <person name="Kulichevskaya I.S."/>
            <person name="Mardanov A.V."/>
            <person name="Dedysh S.N."/>
        </authorList>
    </citation>
    <scope>NUCLEOTIDE SEQUENCE [LARGE SCALE GENOMIC DNA]</scope>
    <source>
        <strain evidence="6">SP5</strain>
    </source>
</reference>
<dbReference type="RefSeq" id="WP_088260861.1">
    <property type="nucleotide sequence ID" value="NZ_NIDE01000020.1"/>
</dbReference>
<gene>
    <name evidence="5" type="ORF">FRUB_10579</name>
</gene>
<dbReference type="GO" id="GO:0009306">
    <property type="term" value="P:protein secretion"/>
    <property type="evidence" value="ECO:0007669"/>
    <property type="project" value="TreeGrafter"/>
</dbReference>
<dbReference type="Proteomes" id="UP000214646">
    <property type="component" value="Unassembled WGS sequence"/>
</dbReference>
<dbReference type="PANTHER" id="PTHR30332">
    <property type="entry name" value="PROBABLE GENERAL SECRETION PATHWAY PROTEIN D"/>
    <property type="match status" value="1"/>
</dbReference>
<dbReference type="InterPro" id="IPR038591">
    <property type="entry name" value="NolW-like_sf"/>
</dbReference>
<evidence type="ECO:0000313" key="5">
    <source>
        <dbReference type="EMBL" id="OWK34608.1"/>
    </source>
</evidence>
<dbReference type="PANTHER" id="PTHR30332:SF24">
    <property type="entry name" value="SECRETIN GSPD-RELATED"/>
    <property type="match status" value="1"/>
</dbReference>
<dbReference type="InterPro" id="IPR005644">
    <property type="entry name" value="NolW-like"/>
</dbReference>
<keyword evidence="2" id="KW-0732">Signal</keyword>
<evidence type="ECO:0000313" key="6">
    <source>
        <dbReference type="Proteomes" id="UP000214646"/>
    </source>
</evidence>
<feature type="domain" description="NolW-like" evidence="4">
    <location>
        <begin position="27"/>
        <end position="89"/>
    </location>
</feature>
<accession>A0A225D7T3</accession>
<dbReference type="Gene3D" id="3.30.1370.120">
    <property type="match status" value="1"/>
</dbReference>
<dbReference type="Pfam" id="PF03958">
    <property type="entry name" value="Secretin_N"/>
    <property type="match status" value="1"/>
</dbReference>
<dbReference type="GO" id="GO:0015627">
    <property type="term" value="C:type II protein secretion system complex"/>
    <property type="evidence" value="ECO:0007669"/>
    <property type="project" value="TreeGrafter"/>
</dbReference>
<evidence type="ECO:0000256" key="3">
    <source>
        <dbReference type="ARBA" id="ARBA00023136"/>
    </source>
</evidence>
<keyword evidence="6" id="KW-1185">Reference proteome</keyword>
<evidence type="ECO:0000256" key="1">
    <source>
        <dbReference type="ARBA" id="ARBA00004370"/>
    </source>
</evidence>
<comment type="subcellular location">
    <subcellularLocation>
        <location evidence="1">Membrane</location>
    </subcellularLocation>
</comment>
<keyword evidence="3" id="KW-0472">Membrane</keyword>
<evidence type="ECO:0000259" key="4">
    <source>
        <dbReference type="Pfam" id="PF03958"/>
    </source>
</evidence>
<sequence>MNLCAFVAALALAGPVLPDQLSWTESSVHKLRYAAAADAACALTAFAGTKKIPVKIVAEPMSNSVTITGEPAACKQLIDVLSLLDKQPPAVWVRLTFVEMPAGFADEIGLASGAESTWLLKPREARMLAAAVRNDKDRNFLSRPEMMVADNQTGIFQTGDNRCNLTARVTPRIAPNGEPVTLRLETEIKRHVAGKQTSEIQSIYVTETIPHDEMLVTRGMRSRTADGGAKEVFILATVDRITPPAK</sequence>
<comment type="caution">
    <text evidence="5">The sequence shown here is derived from an EMBL/GenBank/DDBJ whole genome shotgun (WGS) entry which is preliminary data.</text>
</comment>
<proteinExistence type="predicted"/>
<dbReference type="OrthoDB" id="9779724at2"/>
<dbReference type="GO" id="GO:0016020">
    <property type="term" value="C:membrane"/>
    <property type="evidence" value="ECO:0007669"/>
    <property type="project" value="UniProtKB-SubCell"/>
</dbReference>
<dbReference type="AlphaFoldDB" id="A0A225D7T3"/>